<evidence type="ECO:0000256" key="6">
    <source>
        <dbReference type="ARBA" id="ARBA00022679"/>
    </source>
</evidence>
<dbReference type="PROSITE" id="PS51450">
    <property type="entry name" value="LRR"/>
    <property type="match status" value="1"/>
</dbReference>
<keyword evidence="6" id="KW-0808">Transferase</keyword>
<dbReference type="PROSITE" id="PS50011">
    <property type="entry name" value="PROTEIN_KINASE_DOM"/>
    <property type="match status" value="1"/>
</dbReference>
<dbReference type="Pfam" id="PF13855">
    <property type="entry name" value="LRR_8"/>
    <property type="match status" value="1"/>
</dbReference>
<keyword evidence="12 17" id="KW-0067">ATP-binding</keyword>
<dbReference type="InterPro" id="IPR013210">
    <property type="entry name" value="LRR_N_plant-typ"/>
</dbReference>
<dbReference type="PANTHER" id="PTHR27000">
    <property type="entry name" value="LEUCINE-RICH REPEAT RECEPTOR-LIKE PROTEIN KINASE FAMILY PROTEIN-RELATED"/>
    <property type="match status" value="1"/>
</dbReference>
<dbReference type="InterPro" id="IPR003591">
    <property type="entry name" value="Leu-rich_rpt_typical-subtyp"/>
</dbReference>
<protein>
    <recommendedName>
        <fullName evidence="19">Protein kinase domain-containing protein</fullName>
    </recommendedName>
</protein>
<organism evidence="20 21">
    <name type="scientific">Hevea brasiliensis</name>
    <name type="common">Para rubber tree</name>
    <name type="synonym">Siphonia brasiliensis</name>
    <dbReference type="NCBI Taxonomy" id="3981"/>
    <lineage>
        <taxon>Eukaryota</taxon>
        <taxon>Viridiplantae</taxon>
        <taxon>Streptophyta</taxon>
        <taxon>Embryophyta</taxon>
        <taxon>Tracheophyta</taxon>
        <taxon>Spermatophyta</taxon>
        <taxon>Magnoliopsida</taxon>
        <taxon>eudicotyledons</taxon>
        <taxon>Gunneridae</taxon>
        <taxon>Pentapetalae</taxon>
        <taxon>rosids</taxon>
        <taxon>fabids</taxon>
        <taxon>Malpighiales</taxon>
        <taxon>Euphorbiaceae</taxon>
        <taxon>Crotonoideae</taxon>
        <taxon>Micrandreae</taxon>
        <taxon>Hevea</taxon>
    </lineage>
</organism>
<feature type="binding site" evidence="17">
    <location>
        <position position="740"/>
    </location>
    <ligand>
        <name>ATP</name>
        <dbReference type="ChEBI" id="CHEBI:30616"/>
    </ligand>
</feature>
<evidence type="ECO:0000256" key="17">
    <source>
        <dbReference type="PROSITE-ProRule" id="PRU10141"/>
    </source>
</evidence>
<evidence type="ECO:0000256" key="3">
    <source>
        <dbReference type="ARBA" id="ARBA00008684"/>
    </source>
</evidence>
<evidence type="ECO:0000313" key="20">
    <source>
        <dbReference type="EMBL" id="KAJ9178331.1"/>
    </source>
</evidence>
<dbReference type="InterPro" id="IPR008271">
    <property type="entry name" value="Ser/Thr_kinase_AS"/>
</dbReference>
<reference evidence="20" key="1">
    <citation type="journal article" date="2023" name="Plant Biotechnol. J.">
        <title>Chromosome-level wild Hevea brasiliensis genome provides new tools for genomic-assisted breeding and valuable loci to elevate rubber yield.</title>
        <authorList>
            <person name="Cheng H."/>
            <person name="Song X."/>
            <person name="Hu Y."/>
            <person name="Wu T."/>
            <person name="Yang Q."/>
            <person name="An Z."/>
            <person name="Feng S."/>
            <person name="Deng Z."/>
            <person name="Wu W."/>
            <person name="Zeng X."/>
            <person name="Tu M."/>
            <person name="Wang X."/>
            <person name="Huang H."/>
        </authorList>
    </citation>
    <scope>NUCLEOTIDE SEQUENCE</scope>
    <source>
        <strain evidence="20">MT/VB/25A 57/8</strain>
    </source>
</reference>
<evidence type="ECO:0000256" key="9">
    <source>
        <dbReference type="ARBA" id="ARBA00022737"/>
    </source>
</evidence>
<dbReference type="InterPro" id="IPR017441">
    <property type="entry name" value="Protein_kinase_ATP_BS"/>
</dbReference>
<dbReference type="PROSITE" id="PS00107">
    <property type="entry name" value="PROTEIN_KINASE_ATP"/>
    <property type="match status" value="1"/>
</dbReference>
<evidence type="ECO:0000256" key="11">
    <source>
        <dbReference type="ARBA" id="ARBA00022777"/>
    </source>
</evidence>
<dbReference type="PROSITE" id="PS00108">
    <property type="entry name" value="PROTEIN_KINASE_ST"/>
    <property type="match status" value="1"/>
</dbReference>
<keyword evidence="15" id="KW-0675">Receptor</keyword>
<sequence>MKIYDSCLLQLFLVFLQLVFFLFLNLQLIQAHSSQNETDQLALLSFKAGIASDPHEIFNSWNHSLSFCQWYGITCSRRHQRVTSLVLEGQNLIGSVSPYIGNLSFLRILNLRNNTFKGQIPQEVGNLFRLQEFFLNNNTIEGVIPINITRCSHLRIIRLQKNNLIGKIPTELGSLAMLEELILNANNLNGKIPPSIGNLSSLAWLSATTMELEGNIPHELSRLTSLTHFNFADNNLSGIFPSAIFNISSLKMISISLNKLHGSLPNNIGITLPNLQEIDMGSNFFSGLIPISLCNASQLGILDLPINNFVGRVPSCLGNLRSFLWLNVGRNNLGYNSTGDLAFLTSLKNCSNLEILDFTFNNFGGILPNSIANLSIQLTSLYFGANQITGTIPEALENLINLIVLSMWDNLFTGVIPSSLGKLRKLQGLYLDENRLSGQIPSSIGNLTQLSILYIPHNNLEGNITLSIGNCQKLQILDISENNLNGSIPKELFHLPSLSQRLNLSKNSLTGNLPADVGKLTNINTLDVSGNMLSGEIPGTIGFCLSLEYLYLQGNSFQGIIPSSMASLKGLQELDLSRNNLTGEIPKDLQSLQYLLYLNLSFNDLEGEIPAKGVFLNASAISLMGNIKLCGGVPELHQPKCPTKAMKKGKSIAIKLAIIIPCVILFVLLMLAFLLMYRRKVSKKSSSATPKEIDRLVKVSYRDLFDATSGFSANNLIGSGSFGSVYKGFLNQMERVVAIKVLKLGTRGASKSFMAECKVLRTVRHRNLVKLLTYCSSIDCKQNEFKALVYEFMGKGSLEKWLYQDIHSNYQSRNLDFLQRLNIAIDVASALHYVHDLCEIPIIHCDLKPNNVLLDDDMVAHLSDFGLAKFFLNTNDASQTQTSSIGIRGTIGYAPPEYGMGGIASKEGDVYSFGILVLEMFSGKKPTDKIFEGRLNLHNFVKDALRKRLAQITDPTLLSREMGETSTKNAEIDEQIEIHAKAEYNNNGNLSLTSTGKRKDCLLRVFKVGVACSAESPKDRMSMRDVAKELHLIRSTFLGVPIYG</sequence>
<evidence type="ECO:0000256" key="18">
    <source>
        <dbReference type="SAM" id="Phobius"/>
    </source>
</evidence>
<feature type="domain" description="Protein kinase" evidence="19">
    <location>
        <begin position="711"/>
        <end position="1038"/>
    </location>
</feature>
<evidence type="ECO:0000256" key="4">
    <source>
        <dbReference type="ARBA" id="ARBA00022527"/>
    </source>
</evidence>
<keyword evidence="9" id="KW-0677">Repeat</keyword>
<evidence type="ECO:0000256" key="7">
    <source>
        <dbReference type="ARBA" id="ARBA00022692"/>
    </source>
</evidence>
<keyword evidence="8" id="KW-0732">Signal</keyword>
<comment type="caution">
    <text evidence="20">The sequence shown here is derived from an EMBL/GenBank/DDBJ whole genome shotgun (WGS) entry which is preliminary data.</text>
</comment>
<comment type="similarity">
    <text evidence="3">Belongs to the protein kinase superfamily. Ser/Thr protein kinase family.</text>
</comment>
<evidence type="ECO:0000256" key="2">
    <source>
        <dbReference type="ARBA" id="ARBA00004479"/>
    </source>
</evidence>
<evidence type="ECO:0000256" key="8">
    <source>
        <dbReference type="ARBA" id="ARBA00022729"/>
    </source>
</evidence>
<evidence type="ECO:0000256" key="12">
    <source>
        <dbReference type="ARBA" id="ARBA00022840"/>
    </source>
</evidence>
<dbReference type="Gene3D" id="3.30.200.20">
    <property type="entry name" value="Phosphorylase Kinase, domain 1"/>
    <property type="match status" value="1"/>
</dbReference>
<dbReference type="CDD" id="cd14066">
    <property type="entry name" value="STKc_IRAK"/>
    <property type="match status" value="1"/>
</dbReference>
<keyword evidence="14 18" id="KW-0472">Membrane</keyword>
<dbReference type="Gene3D" id="3.80.10.10">
    <property type="entry name" value="Ribonuclease Inhibitor"/>
    <property type="match status" value="4"/>
</dbReference>
<dbReference type="InterPro" id="IPR011009">
    <property type="entry name" value="Kinase-like_dom_sf"/>
</dbReference>
<evidence type="ECO:0000259" key="19">
    <source>
        <dbReference type="PROSITE" id="PS50011"/>
    </source>
</evidence>
<dbReference type="EMBL" id="JARPOI010000006">
    <property type="protein sequence ID" value="KAJ9178331.1"/>
    <property type="molecule type" value="Genomic_DNA"/>
</dbReference>
<comment type="subcellular location">
    <subcellularLocation>
        <location evidence="1">Cell membrane</location>
        <topology evidence="1">Single-pass membrane protein</topology>
    </subcellularLocation>
    <subcellularLocation>
        <location evidence="2">Membrane</location>
        <topology evidence="2">Single-pass type I membrane protein</topology>
    </subcellularLocation>
</comment>
<dbReference type="InterPro" id="IPR001245">
    <property type="entry name" value="Ser-Thr/Tyr_kinase_cat_dom"/>
</dbReference>
<dbReference type="InterPro" id="IPR000719">
    <property type="entry name" value="Prot_kinase_dom"/>
</dbReference>
<keyword evidence="16" id="KW-0325">Glycoprotein</keyword>
<keyword evidence="4" id="KW-0723">Serine/threonine-protein kinase</keyword>
<evidence type="ECO:0000256" key="1">
    <source>
        <dbReference type="ARBA" id="ARBA00004162"/>
    </source>
</evidence>
<keyword evidence="11" id="KW-0418">Kinase</keyword>
<dbReference type="Pfam" id="PF00560">
    <property type="entry name" value="LRR_1"/>
    <property type="match status" value="5"/>
</dbReference>
<gene>
    <name evidence="20" type="ORF">P3X46_010222</name>
</gene>
<dbReference type="Proteomes" id="UP001174677">
    <property type="component" value="Chromosome 6"/>
</dbReference>
<dbReference type="SUPFAM" id="SSF56112">
    <property type="entry name" value="Protein kinase-like (PK-like)"/>
    <property type="match status" value="1"/>
</dbReference>
<dbReference type="SMART" id="SM00369">
    <property type="entry name" value="LRR_TYP"/>
    <property type="match status" value="7"/>
</dbReference>
<evidence type="ECO:0000256" key="15">
    <source>
        <dbReference type="ARBA" id="ARBA00023170"/>
    </source>
</evidence>
<dbReference type="SUPFAM" id="SSF52058">
    <property type="entry name" value="L domain-like"/>
    <property type="match status" value="2"/>
</dbReference>
<dbReference type="SMART" id="SM00220">
    <property type="entry name" value="S_TKc"/>
    <property type="match status" value="1"/>
</dbReference>
<keyword evidence="10 17" id="KW-0547">Nucleotide-binding</keyword>
<evidence type="ECO:0000256" key="16">
    <source>
        <dbReference type="ARBA" id="ARBA00023180"/>
    </source>
</evidence>
<evidence type="ECO:0000256" key="13">
    <source>
        <dbReference type="ARBA" id="ARBA00022989"/>
    </source>
</evidence>
<keyword evidence="5" id="KW-0433">Leucine-rich repeat</keyword>
<dbReference type="Gene3D" id="1.10.510.10">
    <property type="entry name" value="Transferase(Phosphotransferase) domain 1"/>
    <property type="match status" value="1"/>
</dbReference>
<accession>A0ABQ9MDU3</accession>
<evidence type="ECO:0000256" key="10">
    <source>
        <dbReference type="ARBA" id="ARBA00022741"/>
    </source>
</evidence>
<evidence type="ECO:0000256" key="5">
    <source>
        <dbReference type="ARBA" id="ARBA00022614"/>
    </source>
</evidence>
<feature type="transmembrane region" description="Helical" evidence="18">
    <location>
        <begin position="652"/>
        <end position="677"/>
    </location>
</feature>
<dbReference type="InterPro" id="IPR055414">
    <property type="entry name" value="LRR_R13L4/SHOC2-like"/>
</dbReference>
<dbReference type="Pfam" id="PF23598">
    <property type="entry name" value="LRR_14"/>
    <property type="match status" value="1"/>
</dbReference>
<dbReference type="PANTHER" id="PTHR27000:SF777">
    <property type="entry name" value="PROTEIN KINASE DOMAIN-CONTAINING PROTEIN"/>
    <property type="match status" value="1"/>
</dbReference>
<dbReference type="InterPro" id="IPR032675">
    <property type="entry name" value="LRR_dom_sf"/>
</dbReference>
<proteinExistence type="inferred from homology"/>
<keyword evidence="7 18" id="KW-0812">Transmembrane</keyword>
<keyword evidence="21" id="KW-1185">Reference proteome</keyword>
<name>A0ABQ9MDU3_HEVBR</name>
<evidence type="ECO:0000256" key="14">
    <source>
        <dbReference type="ARBA" id="ARBA00023136"/>
    </source>
</evidence>
<dbReference type="Pfam" id="PF07714">
    <property type="entry name" value="PK_Tyr_Ser-Thr"/>
    <property type="match status" value="1"/>
</dbReference>
<keyword evidence="13 18" id="KW-1133">Transmembrane helix</keyword>
<dbReference type="InterPro" id="IPR001611">
    <property type="entry name" value="Leu-rich_rpt"/>
</dbReference>
<evidence type="ECO:0000313" key="21">
    <source>
        <dbReference type="Proteomes" id="UP001174677"/>
    </source>
</evidence>
<dbReference type="Pfam" id="PF08263">
    <property type="entry name" value="LRRNT_2"/>
    <property type="match status" value="1"/>
</dbReference>